<name>A0A1I7E8A0_9BACT</name>
<reference evidence="2" key="1">
    <citation type="submission" date="2016-10" db="EMBL/GenBank/DDBJ databases">
        <authorList>
            <person name="Varghese N."/>
            <person name="Submissions S."/>
        </authorList>
    </citation>
    <scope>NUCLEOTIDE SEQUENCE [LARGE SCALE GENOMIC DNA]</scope>
    <source>
        <strain evidence="2">DSM 23445</strain>
    </source>
</reference>
<protein>
    <submittedName>
        <fullName evidence="1">Uncharacterized protein</fullName>
    </submittedName>
</protein>
<organism evidence="1 2">
    <name type="scientific">Algoriphagus locisalis</name>
    <dbReference type="NCBI Taxonomy" id="305507"/>
    <lineage>
        <taxon>Bacteria</taxon>
        <taxon>Pseudomonadati</taxon>
        <taxon>Bacteroidota</taxon>
        <taxon>Cytophagia</taxon>
        <taxon>Cytophagales</taxon>
        <taxon>Cyclobacteriaceae</taxon>
        <taxon>Algoriphagus</taxon>
    </lineage>
</organism>
<evidence type="ECO:0000313" key="1">
    <source>
        <dbReference type="EMBL" id="SFU20160.1"/>
    </source>
</evidence>
<evidence type="ECO:0000313" key="2">
    <source>
        <dbReference type="Proteomes" id="UP000199673"/>
    </source>
</evidence>
<dbReference type="EMBL" id="FPBF01000012">
    <property type="protein sequence ID" value="SFU20160.1"/>
    <property type="molecule type" value="Genomic_DNA"/>
</dbReference>
<sequence length="128" mass="14635">MCKMKKLNSLIFLFYYLICWVIIPSSGISEGMISHELAAKSFYSNTKTDPGITYFLHSNNADWNRGNRQVSRQDWPEGNGHWQLIFSAVTHAELGLVFSGLSRLSFSSEPIFGSLTSGEIIFPFHYFW</sequence>
<keyword evidence="2" id="KW-1185">Reference proteome</keyword>
<dbReference type="Proteomes" id="UP000199673">
    <property type="component" value="Unassembled WGS sequence"/>
</dbReference>
<accession>A0A1I7E8A0</accession>
<dbReference type="STRING" id="305507.SAMN04489724_0256"/>
<gene>
    <name evidence="1" type="ORF">SAMN04489724_0256</name>
</gene>
<dbReference type="AlphaFoldDB" id="A0A1I7E8A0"/>
<proteinExistence type="predicted"/>